<keyword evidence="4" id="KW-1185">Reference proteome</keyword>
<dbReference type="EMBL" id="PISE01000030">
    <property type="protein sequence ID" value="PKG23073.1"/>
    <property type="molecule type" value="Genomic_DNA"/>
</dbReference>
<gene>
    <name evidence="3" type="ORF">CWS01_14075</name>
</gene>
<dbReference type="OrthoDB" id="2455205at2"/>
<evidence type="ECO:0000259" key="2">
    <source>
        <dbReference type="Pfam" id="PF13799"/>
    </source>
</evidence>
<name>A0A2N0Z0Q0_9BACI</name>
<keyword evidence="1" id="KW-0812">Transmembrane</keyword>
<keyword evidence="1" id="KW-0472">Membrane</keyword>
<organism evidence="3 4">
    <name type="scientific">Niallia nealsonii</name>
    <dbReference type="NCBI Taxonomy" id="115979"/>
    <lineage>
        <taxon>Bacteria</taxon>
        <taxon>Bacillati</taxon>
        <taxon>Bacillota</taxon>
        <taxon>Bacilli</taxon>
        <taxon>Bacillales</taxon>
        <taxon>Bacillaceae</taxon>
        <taxon>Niallia</taxon>
    </lineage>
</organism>
<evidence type="ECO:0000256" key="1">
    <source>
        <dbReference type="SAM" id="Phobius"/>
    </source>
</evidence>
<accession>A0A2N0Z0Q0</accession>
<protein>
    <recommendedName>
        <fullName evidence="2">DUF4183 domain-containing protein</fullName>
    </recommendedName>
</protein>
<evidence type="ECO:0000313" key="3">
    <source>
        <dbReference type="EMBL" id="PKG23073.1"/>
    </source>
</evidence>
<comment type="caution">
    <text evidence="3">The sequence shown here is derived from an EMBL/GenBank/DDBJ whole genome shotgun (WGS) entry which is preliminary data.</text>
</comment>
<dbReference type="AlphaFoldDB" id="A0A2N0Z0Q0"/>
<keyword evidence="1" id="KW-1133">Transmembrane helix</keyword>
<dbReference type="Pfam" id="PF13799">
    <property type="entry name" value="DUF4183"/>
    <property type="match status" value="1"/>
</dbReference>
<proteinExistence type="predicted"/>
<evidence type="ECO:0000313" key="4">
    <source>
        <dbReference type="Proteomes" id="UP000233375"/>
    </source>
</evidence>
<feature type="transmembrane region" description="Helical" evidence="1">
    <location>
        <begin position="20"/>
        <end position="40"/>
    </location>
</feature>
<reference evidence="3 4" key="1">
    <citation type="journal article" date="2003" name="Int. J. Syst. Evol. Microbiol.">
        <title>Bacillus nealsonii sp. nov., isolated from a spacecraft-assembly facility, whose spores are gamma-radiation resistant.</title>
        <authorList>
            <person name="Venkateswaran K."/>
            <person name="Kempf M."/>
            <person name="Chen F."/>
            <person name="Satomi M."/>
            <person name="Nicholson W."/>
            <person name="Kern R."/>
        </authorList>
    </citation>
    <scope>NUCLEOTIDE SEQUENCE [LARGE SCALE GENOMIC DNA]</scope>
    <source>
        <strain evidence="3 4">FO-92</strain>
    </source>
</reference>
<dbReference type="InterPro" id="IPR025237">
    <property type="entry name" value="DUF4183"/>
</dbReference>
<dbReference type="Proteomes" id="UP000233375">
    <property type="component" value="Unassembled WGS sequence"/>
</dbReference>
<feature type="domain" description="DUF4183" evidence="2">
    <location>
        <begin position="2"/>
        <end position="71"/>
    </location>
</feature>
<sequence>MADGKKRVFKEDDGIKELGIQVILSPFVLSFTNLFINGVLQPKESYLVKKGEFCLLTEDVPMKDTLLILQMIKA</sequence>